<sequence length="75" mass="7630">MADRGQGEDPAVVGRPWRGNGGSAGRQRSGGRRRRPGPAGRTASPDATGDGPPGRTHARKPAGRAENVPADVHAA</sequence>
<organism evidence="2 3">
    <name type="scientific">Streptomyces macrosporus</name>
    <dbReference type="NCBI Taxonomy" id="44032"/>
    <lineage>
        <taxon>Bacteria</taxon>
        <taxon>Bacillati</taxon>
        <taxon>Actinomycetota</taxon>
        <taxon>Actinomycetes</taxon>
        <taxon>Kitasatosporales</taxon>
        <taxon>Streptomycetaceae</taxon>
        <taxon>Streptomyces</taxon>
    </lineage>
</organism>
<feature type="region of interest" description="Disordered" evidence="1">
    <location>
        <begin position="1"/>
        <end position="75"/>
    </location>
</feature>
<gene>
    <name evidence="2" type="ORF">GCM10010405_43590</name>
</gene>
<dbReference type="Proteomes" id="UP001501638">
    <property type="component" value="Unassembled WGS sequence"/>
</dbReference>
<proteinExistence type="predicted"/>
<evidence type="ECO:0000256" key="1">
    <source>
        <dbReference type="SAM" id="MobiDB-lite"/>
    </source>
</evidence>
<accession>A0ABP5XFY2</accession>
<protein>
    <submittedName>
        <fullName evidence="2">Uncharacterized protein</fullName>
    </submittedName>
</protein>
<name>A0ABP5XFY2_9ACTN</name>
<dbReference type="EMBL" id="BAAASZ010000030">
    <property type="protein sequence ID" value="GAA2454959.1"/>
    <property type="molecule type" value="Genomic_DNA"/>
</dbReference>
<comment type="caution">
    <text evidence="2">The sequence shown here is derived from an EMBL/GenBank/DDBJ whole genome shotgun (WGS) entry which is preliminary data.</text>
</comment>
<evidence type="ECO:0000313" key="3">
    <source>
        <dbReference type="Proteomes" id="UP001501638"/>
    </source>
</evidence>
<keyword evidence="3" id="KW-1185">Reference proteome</keyword>
<evidence type="ECO:0000313" key="2">
    <source>
        <dbReference type="EMBL" id="GAA2454959.1"/>
    </source>
</evidence>
<reference evidence="3" key="1">
    <citation type="journal article" date="2019" name="Int. J. Syst. Evol. Microbiol.">
        <title>The Global Catalogue of Microorganisms (GCM) 10K type strain sequencing project: providing services to taxonomists for standard genome sequencing and annotation.</title>
        <authorList>
            <consortium name="The Broad Institute Genomics Platform"/>
            <consortium name="The Broad Institute Genome Sequencing Center for Infectious Disease"/>
            <person name="Wu L."/>
            <person name="Ma J."/>
        </authorList>
    </citation>
    <scope>NUCLEOTIDE SEQUENCE [LARGE SCALE GENOMIC DNA]</scope>
    <source>
        <strain evidence="3">JCM 6305</strain>
    </source>
</reference>